<keyword evidence="2" id="KW-1185">Reference proteome</keyword>
<dbReference type="AlphaFoldDB" id="A0A087TGF2"/>
<gene>
    <name evidence="1" type="ORF">X975_10682</name>
</gene>
<dbReference type="Proteomes" id="UP000054359">
    <property type="component" value="Unassembled WGS sequence"/>
</dbReference>
<sequence length="56" mass="6466">FYKLLRLRQTVCVLVLDQLLENCFLLKIKAACKFFNSTPSHHSSIPSHQISLRLPP</sequence>
<feature type="non-terminal residue" evidence="1">
    <location>
        <position position="56"/>
    </location>
</feature>
<feature type="non-terminal residue" evidence="1">
    <location>
        <position position="1"/>
    </location>
</feature>
<reference evidence="1 2" key="1">
    <citation type="submission" date="2013-11" db="EMBL/GenBank/DDBJ databases">
        <title>Genome sequencing of Stegodyphus mimosarum.</title>
        <authorList>
            <person name="Bechsgaard J."/>
        </authorList>
    </citation>
    <scope>NUCLEOTIDE SEQUENCE [LARGE SCALE GENOMIC DNA]</scope>
</reference>
<evidence type="ECO:0000313" key="1">
    <source>
        <dbReference type="EMBL" id="KFM64191.1"/>
    </source>
</evidence>
<dbReference type="EMBL" id="KK115101">
    <property type="protein sequence ID" value="KFM64191.1"/>
    <property type="molecule type" value="Genomic_DNA"/>
</dbReference>
<accession>A0A087TGF2</accession>
<name>A0A087TGF2_STEMI</name>
<evidence type="ECO:0000313" key="2">
    <source>
        <dbReference type="Proteomes" id="UP000054359"/>
    </source>
</evidence>
<protein>
    <submittedName>
        <fullName evidence="1">Uncharacterized protein</fullName>
    </submittedName>
</protein>
<organism evidence="1 2">
    <name type="scientific">Stegodyphus mimosarum</name>
    <name type="common">African social velvet spider</name>
    <dbReference type="NCBI Taxonomy" id="407821"/>
    <lineage>
        <taxon>Eukaryota</taxon>
        <taxon>Metazoa</taxon>
        <taxon>Ecdysozoa</taxon>
        <taxon>Arthropoda</taxon>
        <taxon>Chelicerata</taxon>
        <taxon>Arachnida</taxon>
        <taxon>Araneae</taxon>
        <taxon>Araneomorphae</taxon>
        <taxon>Entelegynae</taxon>
        <taxon>Eresoidea</taxon>
        <taxon>Eresidae</taxon>
        <taxon>Stegodyphus</taxon>
    </lineage>
</organism>
<proteinExistence type="predicted"/>